<dbReference type="AlphaFoldDB" id="A0A9K3IIB2"/>
<dbReference type="EMBL" id="MNCJ02000322">
    <property type="protein sequence ID" value="KAF5797546.1"/>
    <property type="molecule type" value="Genomic_DNA"/>
</dbReference>
<organism evidence="1 2">
    <name type="scientific">Helianthus annuus</name>
    <name type="common">Common sunflower</name>
    <dbReference type="NCBI Taxonomy" id="4232"/>
    <lineage>
        <taxon>Eukaryota</taxon>
        <taxon>Viridiplantae</taxon>
        <taxon>Streptophyta</taxon>
        <taxon>Embryophyta</taxon>
        <taxon>Tracheophyta</taxon>
        <taxon>Spermatophyta</taxon>
        <taxon>Magnoliopsida</taxon>
        <taxon>eudicotyledons</taxon>
        <taxon>Gunneridae</taxon>
        <taxon>Pentapetalae</taxon>
        <taxon>asterids</taxon>
        <taxon>campanulids</taxon>
        <taxon>Asterales</taxon>
        <taxon>Asteraceae</taxon>
        <taxon>Asteroideae</taxon>
        <taxon>Heliantheae alliance</taxon>
        <taxon>Heliantheae</taxon>
        <taxon>Helianthus</taxon>
    </lineage>
</organism>
<comment type="caution">
    <text evidence="1">The sequence shown here is derived from an EMBL/GenBank/DDBJ whole genome shotgun (WGS) entry which is preliminary data.</text>
</comment>
<reference evidence="1" key="2">
    <citation type="submission" date="2020-06" db="EMBL/GenBank/DDBJ databases">
        <title>Helianthus annuus Genome sequencing and assembly Release 2.</title>
        <authorList>
            <person name="Gouzy J."/>
            <person name="Langlade N."/>
            <person name="Munos S."/>
        </authorList>
    </citation>
    <scope>NUCLEOTIDE SEQUENCE</scope>
    <source>
        <tissue evidence="1">Leaves</tissue>
    </source>
</reference>
<evidence type="ECO:0000313" key="2">
    <source>
        <dbReference type="Proteomes" id="UP000215914"/>
    </source>
</evidence>
<protein>
    <submittedName>
        <fullName evidence="1">Uncharacterized protein</fullName>
    </submittedName>
</protein>
<dbReference type="Gramene" id="mRNA:HanXRQr2_Chr07g0281931">
    <property type="protein sequence ID" value="CDS:HanXRQr2_Chr07g0281931.1"/>
    <property type="gene ID" value="HanXRQr2_Chr07g0281931"/>
</dbReference>
<evidence type="ECO:0000313" key="1">
    <source>
        <dbReference type="EMBL" id="KAF5797546.1"/>
    </source>
</evidence>
<proteinExistence type="predicted"/>
<gene>
    <name evidence="1" type="ORF">HanXRQr2_Chr07g0281931</name>
</gene>
<keyword evidence="2" id="KW-1185">Reference proteome</keyword>
<dbReference type="Proteomes" id="UP000215914">
    <property type="component" value="Unassembled WGS sequence"/>
</dbReference>
<sequence length="99" mass="11311">MILAFLNFSHGNFRLHLHLVARLNYFQSPLKKCLFEGCSYNHITIAVENTHDGVSYAVKIAPLTTRALQAEVPNPLNITPYTSFVTLFLKRFIISLYLL</sequence>
<reference evidence="1" key="1">
    <citation type="journal article" date="2017" name="Nature">
        <title>The sunflower genome provides insights into oil metabolism, flowering and Asterid evolution.</title>
        <authorList>
            <person name="Badouin H."/>
            <person name="Gouzy J."/>
            <person name="Grassa C.J."/>
            <person name="Murat F."/>
            <person name="Staton S.E."/>
            <person name="Cottret L."/>
            <person name="Lelandais-Briere C."/>
            <person name="Owens G.L."/>
            <person name="Carrere S."/>
            <person name="Mayjonade B."/>
            <person name="Legrand L."/>
            <person name="Gill N."/>
            <person name="Kane N.C."/>
            <person name="Bowers J.E."/>
            <person name="Hubner S."/>
            <person name="Bellec A."/>
            <person name="Berard A."/>
            <person name="Berges H."/>
            <person name="Blanchet N."/>
            <person name="Boniface M.C."/>
            <person name="Brunel D."/>
            <person name="Catrice O."/>
            <person name="Chaidir N."/>
            <person name="Claudel C."/>
            <person name="Donnadieu C."/>
            <person name="Faraut T."/>
            <person name="Fievet G."/>
            <person name="Helmstetter N."/>
            <person name="King M."/>
            <person name="Knapp S.J."/>
            <person name="Lai Z."/>
            <person name="Le Paslier M.C."/>
            <person name="Lippi Y."/>
            <person name="Lorenzon L."/>
            <person name="Mandel J.R."/>
            <person name="Marage G."/>
            <person name="Marchand G."/>
            <person name="Marquand E."/>
            <person name="Bret-Mestries E."/>
            <person name="Morien E."/>
            <person name="Nambeesan S."/>
            <person name="Nguyen T."/>
            <person name="Pegot-Espagnet P."/>
            <person name="Pouilly N."/>
            <person name="Raftis F."/>
            <person name="Sallet E."/>
            <person name="Schiex T."/>
            <person name="Thomas J."/>
            <person name="Vandecasteele C."/>
            <person name="Vares D."/>
            <person name="Vear F."/>
            <person name="Vautrin S."/>
            <person name="Crespi M."/>
            <person name="Mangin B."/>
            <person name="Burke J.M."/>
            <person name="Salse J."/>
            <person name="Munos S."/>
            <person name="Vincourt P."/>
            <person name="Rieseberg L.H."/>
            <person name="Langlade N.B."/>
        </authorList>
    </citation>
    <scope>NUCLEOTIDE SEQUENCE</scope>
    <source>
        <tissue evidence="1">Leaves</tissue>
    </source>
</reference>
<accession>A0A9K3IIB2</accession>
<name>A0A9K3IIB2_HELAN</name>